<comment type="caution">
    <text evidence="2">The sequence shown here is derived from an EMBL/GenBank/DDBJ whole genome shotgun (WGS) entry which is preliminary data.</text>
</comment>
<organism evidence="2 3">
    <name type="scientific">Streptomyces iconiensis</name>
    <dbReference type="NCBI Taxonomy" id="1384038"/>
    <lineage>
        <taxon>Bacteria</taxon>
        <taxon>Bacillati</taxon>
        <taxon>Actinomycetota</taxon>
        <taxon>Actinomycetes</taxon>
        <taxon>Kitasatosporales</taxon>
        <taxon>Streptomycetaceae</taxon>
        <taxon>Streptomyces</taxon>
    </lineage>
</organism>
<keyword evidence="3" id="KW-1185">Reference proteome</keyword>
<feature type="domain" description="DUF397" evidence="1">
    <location>
        <begin position="14"/>
        <end position="67"/>
    </location>
</feature>
<name>A0ABT6ZUU8_9ACTN</name>
<evidence type="ECO:0000313" key="3">
    <source>
        <dbReference type="Proteomes" id="UP001214441"/>
    </source>
</evidence>
<dbReference type="InterPro" id="IPR007278">
    <property type="entry name" value="DUF397"/>
</dbReference>
<proteinExistence type="predicted"/>
<dbReference type="Pfam" id="PF04149">
    <property type="entry name" value="DUF397"/>
    <property type="match status" value="1"/>
</dbReference>
<sequence>MHGIDTHDAPAPVAWRKSSYSGASNGNCLEVFDGFPGSVPVRDSKDVDGPVLTFGVEAFAAFTGAVRNGTI</sequence>
<gene>
    <name evidence="2" type="ORF">NMN56_012915</name>
</gene>
<protein>
    <submittedName>
        <fullName evidence="2">DUF397 domain-containing protein</fullName>
    </submittedName>
</protein>
<dbReference type="EMBL" id="JANCPR020000010">
    <property type="protein sequence ID" value="MDJ1132842.1"/>
    <property type="molecule type" value="Genomic_DNA"/>
</dbReference>
<evidence type="ECO:0000313" key="2">
    <source>
        <dbReference type="EMBL" id="MDJ1132842.1"/>
    </source>
</evidence>
<reference evidence="2 3" key="1">
    <citation type="submission" date="2023-05" db="EMBL/GenBank/DDBJ databases">
        <title>Streptantibioticus silvisoli sp. nov., acidotolerant actinomycetes 1 from pine litter.</title>
        <authorList>
            <person name="Swiecimska M."/>
            <person name="Golinska P."/>
            <person name="Sangal V."/>
            <person name="Wachnowicz B."/>
            <person name="Goodfellow M."/>
        </authorList>
    </citation>
    <scope>NUCLEOTIDE SEQUENCE [LARGE SCALE GENOMIC DNA]</scope>
    <source>
        <strain evidence="2 3">DSM 42109</strain>
    </source>
</reference>
<dbReference type="Proteomes" id="UP001214441">
    <property type="component" value="Unassembled WGS sequence"/>
</dbReference>
<dbReference type="RefSeq" id="WP_274040187.1">
    <property type="nucleotide sequence ID" value="NZ_JANCPR020000010.1"/>
</dbReference>
<evidence type="ECO:0000259" key="1">
    <source>
        <dbReference type="Pfam" id="PF04149"/>
    </source>
</evidence>
<accession>A0ABT6ZUU8</accession>